<feature type="signal peptide" evidence="1">
    <location>
        <begin position="1"/>
        <end position="18"/>
    </location>
</feature>
<accession>A0A4D6M8S4</accession>
<sequence length="127" mass="14202">MFPIGLLSFLCSYLTAIALVLRAKVPPPSVFSLALLTVVRSGSFAKASLSRLGKNSITLPWFLLLLSLRRRAFVLSDEASRLSENPWEPVVFRFIFSSGEEQSRSREEVLPKREFMKPAVLFVGNLA</sequence>
<gene>
    <name evidence="2" type="ORF">DEO72_LG6g2406</name>
</gene>
<name>A0A4D6M8S4_VIGUN</name>
<organism evidence="2 3">
    <name type="scientific">Vigna unguiculata</name>
    <name type="common">Cowpea</name>
    <dbReference type="NCBI Taxonomy" id="3917"/>
    <lineage>
        <taxon>Eukaryota</taxon>
        <taxon>Viridiplantae</taxon>
        <taxon>Streptophyta</taxon>
        <taxon>Embryophyta</taxon>
        <taxon>Tracheophyta</taxon>
        <taxon>Spermatophyta</taxon>
        <taxon>Magnoliopsida</taxon>
        <taxon>eudicotyledons</taxon>
        <taxon>Gunneridae</taxon>
        <taxon>Pentapetalae</taxon>
        <taxon>rosids</taxon>
        <taxon>fabids</taxon>
        <taxon>Fabales</taxon>
        <taxon>Fabaceae</taxon>
        <taxon>Papilionoideae</taxon>
        <taxon>50 kb inversion clade</taxon>
        <taxon>NPAAA clade</taxon>
        <taxon>indigoferoid/millettioid clade</taxon>
        <taxon>Phaseoleae</taxon>
        <taxon>Vigna</taxon>
    </lineage>
</organism>
<evidence type="ECO:0000313" key="2">
    <source>
        <dbReference type="EMBL" id="QCD97695.1"/>
    </source>
</evidence>
<dbReference type="EMBL" id="CP039350">
    <property type="protein sequence ID" value="QCD97695.1"/>
    <property type="molecule type" value="Genomic_DNA"/>
</dbReference>
<feature type="chain" id="PRO_5020035726" description="Secreted protein" evidence="1">
    <location>
        <begin position="19"/>
        <end position="127"/>
    </location>
</feature>
<evidence type="ECO:0000313" key="3">
    <source>
        <dbReference type="Proteomes" id="UP000501690"/>
    </source>
</evidence>
<protein>
    <recommendedName>
        <fullName evidence="4">Secreted protein</fullName>
    </recommendedName>
</protein>
<dbReference type="AlphaFoldDB" id="A0A4D6M8S4"/>
<keyword evidence="3" id="KW-1185">Reference proteome</keyword>
<evidence type="ECO:0000256" key="1">
    <source>
        <dbReference type="SAM" id="SignalP"/>
    </source>
</evidence>
<dbReference type="Proteomes" id="UP000501690">
    <property type="component" value="Linkage Group LG6"/>
</dbReference>
<evidence type="ECO:0008006" key="4">
    <source>
        <dbReference type="Google" id="ProtNLM"/>
    </source>
</evidence>
<proteinExistence type="predicted"/>
<keyword evidence="1" id="KW-0732">Signal</keyword>
<reference evidence="2 3" key="1">
    <citation type="submission" date="2019-04" db="EMBL/GenBank/DDBJ databases">
        <title>An improved genome assembly and genetic linkage map for asparagus bean, Vigna unguiculata ssp. sesquipedialis.</title>
        <authorList>
            <person name="Xia Q."/>
            <person name="Zhang R."/>
            <person name="Dong Y."/>
        </authorList>
    </citation>
    <scope>NUCLEOTIDE SEQUENCE [LARGE SCALE GENOMIC DNA]</scope>
    <source>
        <tissue evidence="2">Leaf</tissue>
    </source>
</reference>